<organism evidence="6 7">
    <name type="scientific">Nocardioides immobilis</name>
    <dbReference type="NCBI Taxonomy" id="2049295"/>
    <lineage>
        <taxon>Bacteria</taxon>
        <taxon>Bacillati</taxon>
        <taxon>Actinomycetota</taxon>
        <taxon>Actinomycetes</taxon>
        <taxon>Propionibacteriales</taxon>
        <taxon>Nocardioidaceae</taxon>
        <taxon>Nocardioides</taxon>
    </lineage>
</organism>
<dbReference type="Pfam" id="PF00440">
    <property type="entry name" value="TetR_N"/>
    <property type="match status" value="1"/>
</dbReference>
<dbReference type="GO" id="GO:0003700">
    <property type="term" value="F:DNA-binding transcription factor activity"/>
    <property type="evidence" value="ECO:0007669"/>
    <property type="project" value="TreeGrafter"/>
</dbReference>
<comment type="caution">
    <text evidence="6">The sequence shown here is derived from an EMBL/GenBank/DDBJ whole genome shotgun (WGS) entry which is preliminary data.</text>
</comment>
<evidence type="ECO:0000256" key="3">
    <source>
        <dbReference type="ARBA" id="ARBA00023163"/>
    </source>
</evidence>
<keyword evidence="1" id="KW-0805">Transcription regulation</keyword>
<evidence type="ECO:0000256" key="4">
    <source>
        <dbReference type="PROSITE-ProRule" id="PRU00335"/>
    </source>
</evidence>
<keyword evidence="7" id="KW-1185">Reference proteome</keyword>
<dbReference type="EMBL" id="QXGH01000012">
    <property type="protein sequence ID" value="RHW27569.1"/>
    <property type="molecule type" value="Genomic_DNA"/>
</dbReference>
<dbReference type="InterPro" id="IPR050109">
    <property type="entry name" value="HTH-type_TetR-like_transc_reg"/>
</dbReference>
<dbReference type="Gene3D" id="1.10.357.10">
    <property type="entry name" value="Tetracycline Repressor, domain 2"/>
    <property type="match status" value="1"/>
</dbReference>
<sequence>MGHHGWQGNPPRTEAEARERIVAAAATCLEKFGPAKTTLSDVASELGVTRQTVYRYYANLAELFAAVAQTGLDDFVDRMEQHLAACTTPAEAAIESVVFAVQAIPQERHIGALFQAGETEVFSRDTTSSMAVALGAGILRRIPVDWSEIGVEDDELEGLAEVLMRLFVSFLQYPADPPRSEEELRALVRRWLGPALRAATPPRTSAARD</sequence>
<evidence type="ECO:0000313" key="7">
    <source>
        <dbReference type="Proteomes" id="UP000283644"/>
    </source>
</evidence>
<dbReference type="InterPro" id="IPR001647">
    <property type="entry name" value="HTH_TetR"/>
</dbReference>
<dbReference type="PROSITE" id="PS50977">
    <property type="entry name" value="HTH_TETR_2"/>
    <property type="match status" value="1"/>
</dbReference>
<name>A0A417Y4K2_9ACTN</name>
<dbReference type="InterPro" id="IPR009057">
    <property type="entry name" value="Homeodomain-like_sf"/>
</dbReference>
<dbReference type="SUPFAM" id="SSF46689">
    <property type="entry name" value="Homeodomain-like"/>
    <property type="match status" value="1"/>
</dbReference>
<dbReference type="GO" id="GO:0000976">
    <property type="term" value="F:transcription cis-regulatory region binding"/>
    <property type="evidence" value="ECO:0007669"/>
    <property type="project" value="TreeGrafter"/>
</dbReference>
<gene>
    <name evidence="6" type="ORF">D0Z08_07755</name>
</gene>
<proteinExistence type="predicted"/>
<dbReference type="AlphaFoldDB" id="A0A417Y4K2"/>
<evidence type="ECO:0000256" key="1">
    <source>
        <dbReference type="ARBA" id="ARBA00023015"/>
    </source>
</evidence>
<keyword evidence="2 4" id="KW-0238">DNA-binding</keyword>
<dbReference type="Proteomes" id="UP000283644">
    <property type="component" value="Unassembled WGS sequence"/>
</dbReference>
<evidence type="ECO:0000259" key="5">
    <source>
        <dbReference type="PROSITE" id="PS50977"/>
    </source>
</evidence>
<accession>A0A417Y4K2</accession>
<dbReference type="OrthoDB" id="3212503at2"/>
<feature type="domain" description="HTH tetR-type" evidence="5">
    <location>
        <begin position="15"/>
        <end position="75"/>
    </location>
</feature>
<evidence type="ECO:0000313" key="6">
    <source>
        <dbReference type="EMBL" id="RHW27569.1"/>
    </source>
</evidence>
<dbReference type="PANTHER" id="PTHR30055">
    <property type="entry name" value="HTH-TYPE TRANSCRIPTIONAL REGULATOR RUTR"/>
    <property type="match status" value="1"/>
</dbReference>
<dbReference type="PANTHER" id="PTHR30055:SF234">
    <property type="entry name" value="HTH-TYPE TRANSCRIPTIONAL REGULATOR BETI"/>
    <property type="match status" value="1"/>
</dbReference>
<keyword evidence="3" id="KW-0804">Transcription</keyword>
<dbReference type="RefSeq" id="WP_118924347.1">
    <property type="nucleotide sequence ID" value="NZ_QXGH01000012.1"/>
</dbReference>
<feature type="DNA-binding region" description="H-T-H motif" evidence="4">
    <location>
        <begin position="38"/>
        <end position="57"/>
    </location>
</feature>
<reference evidence="6 7" key="1">
    <citation type="submission" date="2018-09" db="EMBL/GenBank/DDBJ databases">
        <title>Genome sequencing of Nocardioides immobilis CCTCC AB 2017083 for comparison to Nocardioides silvaticus.</title>
        <authorList>
            <person name="Li C."/>
            <person name="Wang G."/>
        </authorList>
    </citation>
    <scope>NUCLEOTIDE SEQUENCE [LARGE SCALE GENOMIC DNA]</scope>
    <source>
        <strain evidence="6 7">CCTCC AB 2017083</strain>
    </source>
</reference>
<evidence type="ECO:0000256" key="2">
    <source>
        <dbReference type="ARBA" id="ARBA00023125"/>
    </source>
</evidence>
<protein>
    <submittedName>
        <fullName evidence="6">TetR/AcrR family transcriptional regulator</fullName>
    </submittedName>
</protein>